<dbReference type="Gene3D" id="3.40.50.150">
    <property type="entry name" value="Vaccinia Virus protein VP39"/>
    <property type="match status" value="1"/>
</dbReference>
<evidence type="ECO:0000313" key="7">
    <source>
        <dbReference type="Proteomes" id="UP000001058"/>
    </source>
</evidence>
<feature type="compositionally biased region" description="Basic and acidic residues" evidence="4">
    <location>
        <begin position="214"/>
        <end position="223"/>
    </location>
</feature>
<evidence type="ECO:0000313" key="6">
    <source>
        <dbReference type="EMBL" id="EFJ43782.1"/>
    </source>
</evidence>
<evidence type="ECO:0000256" key="1">
    <source>
        <dbReference type="ARBA" id="ARBA00008361"/>
    </source>
</evidence>
<evidence type="ECO:0000256" key="4">
    <source>
        <dbReference type="SAM" id="MobiDB-lite"/>
    </source>
</evidence>
<proteinExistence type="inferred from homology"/>
<dbReference type="PANTHER" id="PTHR12176:SF79">
    <property type="entry name" value="METHYLTRANSFERASE TYPE 11 DOMAIN-CONTAINING PROTEIN"/>
    <property type="match status" value="1"/>
</dbReference>
<dbReference type="InterPro" id="IPR029063">
    <property type="entry name" value="SAM-dependent_MTases_sf"/>
</dbReference>
<feature type="domain" description="Methyltransferase type 11" evidence="5">
    <location>
        <begin position="42"/>
        <end position="140"/>
    </location>
</feature>
<dbReference type="SUPFAM" id="SSF53335">
    <property type="entry name" value="S-adenosyl-L-methionine-dependent methyltransferases"/>
    <property type="match status" value="1"/>
</dbReference>
<feature type="compositionally biased region" description="Basic residues" evidence="4">
    <location>
        <begin position="224"/>
        <end position="233"/>
    </location>
</feature>
<protein>
    <recommendedName>
        <fullName evidence="5">Methyltransferase type 11 domain-containing protein</fullName>
    </recommendedName>
</protein>
<dbReference type="GO" id="GO:0008757">
    <property type="term" value="F:S-adenosylmethionine-dependent methyltransferase activity"/>
    <property type="evidence" value="ECO:0007669"/>
    <property type="project" value="InterPro"/>
</dbReference>
<dbReference type="InterPro" id="IPR051419">
    <property type="entry name" value="Lys/N-term_MeTrsfase_sf"/>
</dbReference>
<accession>D8U8P3</accession>
<organism evidence="7">
    <name type="scientific">Volvox carteri f. nagariensis</name>
    <dbReference type="NCBI Taxonomy" id="3068"/>
    <lineage>
        <taxon>Eukaryota</taxon>
        <taxon>Viridiplantae</taxon>
        <taxon>Chlorophyta</taxon>
        <taxon>core chlorophytes</taxon>
        <taxon>Chlorophyceae</taxon>
        <taxon>CS clade</taxon>
        <taxon>Chlamydomonadales</taxon>
        <taxon>Volvocaceae</taxon>
        <taxon>Volvox</taxon>
    </lineage>
</organism>
<dbReference type="AlphaFoldDB" id="D8U8P3"/>
<dbReference type="GeneID" id="9622044"/>
<dbReference type="eggNOG" id="KOG2352">
    <property type="taxonomic scope" value="Eukaryota"/>
</dbReference>
<evidence type="ECO:0000256" key="2">
    <source>
        <dbReference type="ARBA" id="ARBA00022603"/>
    </source>
</evidence>
<dbReference type="Proteomes" id="UP000001058">
    <property type="component" value="Unassembled WGS sequence"/>
</dbReference>
<gene>
    <name evidence="6" type="ORF">VOLCADRAFT_65458</name>
</gene>
<reference evidence="6 7" key="1">
    <citation type="journal article" date="2010" name="Science">
        <title>Genomic analysis of organismal complexity in the multicellular green alga Volvox carteri.</title>
        <authorList>
            <person name="Prochnik S.E."/>
            <person name="Umen J."/>
            <person name="Nedelcu A.M."/>
            <person name="Hallmann A."/>
            <person name="Miller S.M."/>
            <person name="Nishii I."/>
            <person name="Ferris P."/>
            <person name="Kuo A."/>
            <person name="Mitros T."/>
            <person name="Fritz-Laylin L.K."/>
            <person name="Hellsten U."/>
            <person name="Chapman J."/>
            <person name="Simakov O."/>
            <person name="Rensing S.A."/>
            <person name="Terry A."/>
            <person name="Pangilinan J."/>
            <person name="Kapitonov V."/>
            <person name="Jurka J."/>
            <person name="Salamov A."/>
            <person name="Shapiro H."/>
            <person name="Schmutz J."/>
            <person name="Grimwood J."/>
            <person name="Lindquist E."/>
            <person name="Lucas S."/>
            <person name="Grigoriev I.V."/>
            <person name="Schmitt R."/>
            <person name="Kirk D."/>
            <person name="Rokhsar D.S."/>
        </authorList>
    </citation>
    <scope>NUCLEOTIDE SEQUENCE [LARGE SCALE GENOMIC DNA]</scope>
    <source>
        <strain evidence="7">f. Nagariensis / Eve</strain>
    </source>
</reference>
<dbReference type="PANTHER" id="PTHR12176">
    <property type="entry name" value="SAM-DEPENDENT METHYLTRANSFERASE SUPERFAMILY PROTEIN"/>
    <property type="match status" value="1"/>
</dbReference>
<evidence type="ECO:0000259" key="5">
    <source>
        <dbReference type="Pfam" id="PF08241"/>
    </source>
</evidence>
<dbReference type="OrthoDB" id="411785at2759"/>
<evidence type="ECO:0000256" key="3">
    <source>
        <dbReference type="ARBA" id="ARBA00022679"/>
    </source>
</evidence>
<sequence>YGDCDYWDERYSREPAAFDWYQGFNGLQSILHQAFPLHTTLLQVGVGSSRLQEDMARAGWRLIINIDYSRVVINHMADLHKGVRALEYRVADARHMPEFTDCSFEGVIDKGTLDAILCGERGAQDATAMLAECFRVLKPGFAFMLVTYGDPASRLPYLEEVVGWDIVVYALTKQEVLEAMDADPVVRPLIKGTAWLVEFRLRFGRDTFPVFSRSAEEKEEERQRRRGGGGGKK</sequence>
<keyword evidence="3" id="KW-0808">Transferase</keyword>
<name>D8U8P3_VOLCA</name>
<dbReference type="CDD" id="cd02440">
    <property type="entry name" value="AdoMet_MTases"/>
    <property type="match status" value="1"/>
</dbReference>
<keyword evidence="7" id="KW-1185">Reference proteome</keyword>
<dbReference type="RefSeq" id="XP_002955028.1">
    <property type="nucleotide sequence ID" value="XM_002954982.1"/>
</dbReference>
<dbReference type="GO" id="GO:0032259">
    <property type="term" value="P:methylation"/>
    <property type="evidence" value="ECO:0007669"/>
    <property type="project" value="UniProtKB-KW"/>
</dbReference>
<feature type="region of interest" description="Disordered" evidence="4">
    <location>
        <begin position="214"/>
        <end position="233"/>
    </location>
</feature>
<dbReference type="InParanoid" id="D8U8P3"/>
<dbReference type="InterPro" id="IPR013216">
    <property type="entry name" value="Methyltransf_11"/>
</dbReference>
<feature type="non-terminal residue" evidence="6">
    <location>
        <position position="1"/>
    </location>
</feature>
<dbReference type="EMBL" id="GL378369">
    <property type="protein sequence ID" value="EFJ43782.1"/>
    <property type="molecule type" value="Genomic_DNA"/>
</dbReference>
<comment type="similarity">
    <text evidence="1">Belongs to the methyltransferase superfamily.</text>
</comment>
<dbReference type="Pfam" id="PF08241">
    <property type="entry name" value="Methyltransf_11"/>
    <property type="match status" value="1"/>
</dbReference>
<keyword evidence="2" id="KW-0489">Methyltransferase</keyword>
<dbReference type="KEGG" id="vcn:VOLCADRAFT_65458"/>